<sequence length="192" mass="20007">MRSNILTLAFAAAGAMATQTVTLTPEKATTILKDVIDTLQTTGDLRVKLQQATPKLDAENAAPVYNSLAEGFKHALSLLPPSEATVDVVISPAPTAAQVAAICALGPKFLAAGNHASDGLASVPDFQDQNNGPARNAALTLGAALESLGWSLNIFHWDFINAGVMDKCDKAAQTAFGDIPLKLMNAGDAIFY</sequence>
<keyword evidence="3" id="KW-1185">Reference proteome</keyword>
<feature type="signal peptide" evidence="1">
    <location>
        <begin position="1"/>
        <end position="17"/>
    </location>
</feature>
<evidence type="ECO:0000256" key="1">
    <source>
        <dbReference type="SAM" id="SignalP"/>
    </source>
</evidence>
<gene>
    <name evidence="2" type="ORF">PT974_04639</name>
</gene>
<protein>
    <submittedName>
        <fullName evidence="2">Uncharacterized protein</fullName>
    </submittedName>
</protein>
<name>A0ABR0SWQ2_9HYPO</name>
<dbReference type="EMBL" id="JAVFKD010000004">
    <property type="protein sequence ID" value="KAK5996210.1"/>
    <property type="molecule type" value="Genomic_DNA"/>
</dbReference>
<accession>A0ABR0SWQ2</accession>
<proteinExistence type="predicted"/>
<organism evidence="2 3">
    <name type="scientific">Cladobotryum mycophilum</name>
    <dbReference type="NCBI Taxonomy" id="491253"/>
    <lineage>
        <taxon>Eukaryota</taxon>
        <taxon>Fungi</taxon>
        <taxon>Dikarya</taxon>
        <taxon>Ascomycota</taxon>
        <taxon>Pezizomycotina</taxon>
        <taxon>Sordariomycetes</taxon>
        <taxon>Hypocreomycetidae</taxon>
        <taxon>Hypocreales</taxon>
        <taxon>Hypocreaceae</taxon>
        <taxon>Cladobotryum</taxon>
    </lineage>
</organism>
<evidence type="ECO:0000313" key="3">
    <source>
        <dbReference type="Proteomes" id="UP001338125"/>
    </source>
</evidence>
<evidence type="ECO:0000313" key="2">
    <source>
        <dbReference type="EMBL" id="KAK5996210.1"/>
    </source>
</evidence>
<feature type="chain" id="PRO_5046026429" evidence="1">
    <location>
        <begin position="18"/>
        <end position="192"/>
    </location>
</feature>
<reference evidence="2 3" key="1">
    <citation type="submission" date="2024-01" db="EMBL/GenBank/DDBJ databases">
        <title>Complete genome of Cladobotryum mycophilum ATHUM6906.</title>
        <authorList>
            <person name="Christinaki A.C."/>
            <person name="Myridakis A.I."/>
            <person name="Kouvelis V.N."/>
        </authorList>
    </citation>
    <scope>NUCLEOTIDE SEQUENCE [LARGE SCALE GENOMIC DNA]</scope>
    <source>
        <strain evidence="2 3">ATHUM6906</strain>
    </source>
</reference>
<comment type="caution">
    <text evidence="2">The sequence shown here is derived from an EMBL/GenBank/DDBJ whole genome shotgun (WGS) entry which is preliminary data.</text>
</comment>
<dbReference type="Proteomes" id="UP001338125">
    <property type="component" value="Unassembled WGS sequence"/>
</dbReference>
<keyword evidence="1" id="KW-0732">Signal</keyword>